<keyword evidence="9" id="KW-0472">Membrane</keyword>
<dbReference type="CDD" id="cd00267">
    <property type="entry name" value="ABC_ATPase"/>
    <property type="match status" value="1"/>
</dbReference>
<evidence type="ECO:0000256" key="2">
    <source>
        <dbReference type="ARBA" id="ARBA00022448"/>
    </source>
</evidence>
<keyword evidence="4" id="KW-0410">Iron transport</keyword>
<keyword evidence="12" id="KW-1185">Reference proteome</keyword>
<keyword evidence="5" id="KW-0547">Nucleotide-binding</keyword>
<reference evidence="11 12" key="1">
    <citation type="submission" date="2017-10" db="EMBL/GenBank/DDBJ databases">
        <title>Draft genome of Chryseomicrobium casticus sp. nov.</title>
        <authorList>
            <person name="Chakraborty R."/>
            <person name="Saha T."/>
        </authorList>
    </citation>
    <scope>NUCLEOTIDE SEQUENCE [LARGE SCALE GENOMIC DNA]</scope>
    <source>
        <strain evidence="11 12">ET03</strain>
    </source>
</reference>
<dbReference type="Pfam" id="PF13304">
    <property type="entry name" value="AAA_21"/>
    <property type="match status" value="1"/>
</dbReference>
<gene>
    <name evidence="11" type="ORF">CQS04_09900</name>
</gene>
<accession>A0A2M9EYC6</accession>
<keyword evidence="3" id="KW-1003">Cell membrane</keyword>
<dbReference type="AlphaFoldDB" id="A0A2M9EYC6"/>
<dbReference type="RefSeq" id="WP_100353990.1">
    <property type="nucleotide sequence ID" value="NZ_PCGR01000003.1"/>
</dbReference>
<dbReference type="GO" id="GO:0006826">
    <property type="term" value="P:iron ion transport"/>
    <property type="evidence" value="ECO:0007669"/>
    <property type="project" value="UniProtKB-KW"/>
</dbReference>
<sequence>MIHLTSVSRRSEVNSEDYAAHTPIISNLKTWKFTKPVTLLVGENGSGKSTLLELIASSAGSITISGEDTYREETESLLKLVWSIRTKKGFYFKARDYSDFIERLQTIKRETREILAEIEARDPHSWEALPHRNTLADLKRLYGDGLEFRSHGESFLDLFQARFQPGGLYILDEPEAPLSPARQLTLISMIKEMIEEDAQFIIATHSPILMAFPGAEILELRDGVLHQTRFDELEHVTLTRDFLQNPERYLRHL</sequence>
<proteinExistence type="predicted"/>
<dbReference type="SMART" id="SM00382">
    <property type="entry name" value="AAA"/>
    <property type="match status" value="1"/>
</dbReference>
<dbReference type="InterPro" id="IPR051535">
    <property type="entry name" value="Siderophore_ABC-ATPase"/>
</dbReference>
<evidence type="ECO:0000313" key="12">
    <source>
        <dbReference type="Proteomes" id="UP000228680"/>
    </source>
</evidence>
<keyword evidence="6 11" id="KW-0067">ATP-binding</keyword>
<evidence type="ECO:0000256" key="7">
    <source>
        <dbReference type="ARBA" id="ARBA00023004"/>
    </source>
</evidence>
<dbReference type="SUPFAM" id="SSF52540">
    <property type="entry name" value="P-loop containing nucleoside triphosphate hydrolases"/>
    <property type="match status" value="1"/>
</dbReference>
<dbReference type="OrthoDB" id="9784297at2"/>
<dbReference type="GO" id="GO:0005886">
    <property type="term" value="C:plasma membrane"/>
    <property type="evidence" value="ECO:0007669"/>
    <property type="project" value="UniProtKB-SubCell"/>
</dbReference>
<dbReference type="InterPro" id="IPR038729">
    <property type="entry name" value="Rad50/SbcC_AAA"/>
</dbReference>
<dbReference type="InterPro" id="IPR003439">
    <property type="entry name" value="ABC_transporter-like_ATP-bd"/>
</dbReference>
<dbReference type="GO" id="GO:0006302">
    <property type="term" value="P:double-strand break repair"/>
    <property type="evidence" value="ECO:0007669"/>
    <property type="project" value="InterPro"/>
</dbReference>
<keyword evidence="2" id="KW-0813">Transport</keyword>
<dbReference type="GO" id="GO:0005524">
    <property type="term" value="F:ATP binding"/>
    <property type="evidence" value="ECO:0007669"/>
    <property type="project" value="UniProtKB-KW"/>
</dbReference>
<comment type="subcellular location">
    <subcellularLocation>
        <location evidence="1">Cell membrane</location>
        <topology evidence="1">Peripheral membrane protein</topology>
    </subcellularLocation>
</comment>
<evidence type="ECO:0000256" key="4">
    <source>
        <dbReference type="ARBA" id="ARBA00022496"/>
    </source>
</evidence>
<name>A0A2M9EYC6_9BACL</name>
<dbReference type="GO" id="GO:0016887">
    <property type="term" value="F:ATP hydrolysis activity"/>
    <property type="evidence" value="ECO:0007669"/>
    <property type="project" value="InterPro"/>
</dbReference>
<dbReference type="InterPro" id="IPR003593">
    <property type="entry name" value="AAA+_ATPase"/>
</dbReference>
<feature type="domain" description="ABC transporter" evidence="10">
    <location>
        <begin position="2"/>
        <end position="247"/>
    </location>
</feature>
<evidence type="ECO:0000256" key="3">
    <source>
        <dbReference type="ARBA" id="ARBA00022475"/>
    </source>
</evidence>
<dbReference type="EMBL" id="PCGR01000003">
    <property type="protein sequence ID" value="PJK16213.1"/>
    <property type="molecule type" value="Genomic_DNA"/>
</dbReference>
<evidence type="ECO:0000256" key="9">
    <source>
        <dbReference type="ARBA" id="ARBA00023136"/>
    </source>
</evidence>
<keyword evidence="7" id="KW-0408">Iron</keyword>
<protein>
    <submittedName>
        <fullName evidence="11">Heme ABC transporter ATP-binding protein CcmA</fullName>
    </submittedName>
</protein>
<dbReference type="InterPro" id="IPR027417">
    <property type="entry name" value="P-loop_NTPase"/>
</dbReference>
<evidence type="ECO:0000256" key="5">
    <source>
        <dbReference type="ARBA" id="ARBA00022741"/>
    </source>
</evidence>
<evidence type="ECO:0000256" key="8">
    <source>
        <dbReference type="ARBA" id="ARBA00023065"/>
    </source>
</evidence>
<comment type="caution">
    <text evidence="11">The sequence shown here is derived from an EMBL/GenBank/DDBJ whole genome shotgun (WGS) entry which is preliminary data.</text>
</comment>
<evidence type="ECO:0000256" key="6">
    <source>
        <dbReference type="ARBA" id="ARBA00022840"/>
    </source>
</evidence>
<dbReference type="PROSITE" id="PS50893">
    <property type="entry name" value="ABC_TRANSPORTER_2"/>
    <property type="match status" value="1"/>
</dbReference>
<organism evidence="11 12">
    <name type="scientific">Chryseomicrobium excrementi</name>
    <dbReference type="NCBI Taxonomy" id="2041346"/>
    <lineage>
        <taxon>Bacteria</taxon>
        <taxon>Bacillati</taxon>
        <taxon>Bacillota</taxon>
        <taxon>Bacilli</taxon>
        <taxon>Bacillales</taxon>
        <taxon>Caryophanaceae</taxon>
        <taxon>Chryseomicrobium</taxon>
    </lineage>
</organism>
<dbReference type="PANTHER" id="PTHR42771">
    <property type="entry name" value="IRON(3+)-HYDROXAMATE IMPORT ATP-BINDING PROTEIN FHUC"/>
    <property type="match status" value="1"/>
</dbReference>
<dbReference type="PANTHER" id="PTHR42771:SF2">
    <property type="entry name" value="IRON(3+)-HYDROXAMATE IMPORT ATP-BINDING PROTEIN FHUC"/>
    <property type="match status" value="1"/>
</dbReference>
<dbReference type="Pfam" id="PF13476">
    <property type="entry name" value="AAA_23"/>
    <property type="match status" value="1"/>
</dbReference>
<dbReference type="Proteomes" id="UP000228680">
    <property type="component" value="Unassembled WGS sequence"/>
</dbReference>
<evidence type="ECO:0000256" key="1">
    <source>
        <dbReference type="ARBA" id="ARBA00004202"/>
    </source>
</evidence>
<keyword evidence="8" id="KW-0406">Ion transport</keyword>
<dbReference type="InterPro" id="IPR003959">
    <property type="entry name" value="ATPase_AAA_core"/>
</dbReference>
<dbReference type="Gene3D" id="3.40.50.300">
    <property type="entry name" value="P-loop containing nucleotide triphosphate hydrolases"/>
    <property type="match status" value="2"/>
</dbReference>
<evidence type="ECO:0000259" key="10">
    <source>
        <dbReference type="PROSITE" id="PS50893"/>
    </source>
</evidence>
<evidence type="ECO:0000313" key="11">
    <source>
        <dbReference type="EMBL" id="PJK16213.1"/>
    </source>
</evidence>